<dbReference type="Gene3D" id="3.40.430.10">
    <property type="entry name" value="Dihydrofolate Reductase, subunit A"/>
    <property type="match status" value="1"/>
</dbReference>
<dbReference type="InterPro" id="IPR002734">
    <property type="entry name" value="RibDG_C"/>
</dbReference>
<feature type="domain" description="Bacterial bifunctional deaminase-reductase C-terminal" evidence="1">
    <location>
        <begin position="15"/>
        <end position="171"/>
    </location>
</feature>
<organism evidence="2 3">
    <name type="scientific">Mycetocola miduiensis</name>
    <dbReference type="NCBI Taxonomy" id="995034"/>
    <lineage>
        <taxon>Bacteria</taxon>
        <taxon>Bacillati</taxon>
        <taxon>Actinomycetota</taxon>
        <taxon>Actinomycetes</taxon>
        <taxon>Micrococcales</taxon>
        <taxon>Microbacteriaceae</taxon>
        <taxon>Mycetocola</taxon>
    </lineage>
</organism>
<dbReference type="GO" id="GO:0008703">
    <property type="term" value="F:5-amino-6-(5-phosphoribosylamino)uracil reductase activity"/>
    <property type="evidence" value="ECO:0007669"/>
    <property type="project" value="InterPro"/>
</dbReference>
<protein>
    <submittedName>
        <fullName evidence="2">Dihydrofolate reductase</fullName>
    </submittedName>
</protein>
<dbReference type="InterPro" id="IPR050765">
    <property type="entry name" value="Riboflavin_Biosynth_HTPR"/>
</dbReference>
<keyword evidence="3" id="KW-1185">Reference proteome</keyword>
<dbReference type="PANTHER" id="PTHR38011:SF11">
    <property type="entry name" value="2,5-DIAMINO-6-RIBOSYLAMINO-4(3H)-PYRIMIDINONE 5'-PHOSPHATE REDUCTASE"/>
    <property type="match status" value="1"/>
</dbReference>
<reference evidence="3" key="1">
    <citation type="submission" date="2016-10" db="EMBL/GenBank/DDBJ databases">
        <authorList>
            <person name="Varghese N."/>
            <person name="Submissions S."/>
        </authorList>
    </citation>
    <scope>NUCLEOTIDE SEQUENCE [LARGE SCALE GENOMIC DNA]</scope>
    <source>
        <strain evidence="3">CGMCC 1.11101</strain>
    </source>
</reference>
<evidence type="ECO:0000259" key="1">
    <source>
        <dbReference type="Pfam" id="PF01872"/>
    </source>
</evidence>
<accession>A0A1I5CAA5</accession>
<dbReference type="Proteomes" id="UP000198867">
    <property type="component" value="Unassembled WGS sequence"/>
</dbReference>
<dbReference type="SUPFAM" id="SSF53597">
    <property type="entry name" value="Dihydrofolate reductase-like"/>
    <property type="match status" value="1"/>
</dbReference>
<dbReference type="STRING" id="995034.SAMN05216219_2298"/>
<dbReference type="PANTHER" id="PTHR38011">
    <property type="entry name" value="DIHYDROFOLATE REDUCTASE FAMILY PROTEIN (AFU_ORTHOLOGUE AFUA_8G06820)"/>
    <property type="match status" value="1"/>
</dbReference>
<evidence type="ECO:0000313" key="2">
    <source>
        <dbReference type="EMBL" id="SFN83702.1"/>
    </source>
</evidence>
<dbReference type="OrthoDB" id="7949219at2"/>
<proteinExistence type="predicted"/>
<name>A0A1I5CAA5_9MICO</name>
<dbReference type="RefSeq" id="WP_090711552.1">
    <property type="nucleotide sequence ID" value="NZ_FOVM01000006.1"/>
</dbReference>
<dbReference type="InterPro" id="IPR024072">
    <property type="entry name" value="DHFR-like_dom_sf"/>
</dbReference>
<dbReference type="EMBL" id="FOVM01000006">
    <property type="protein sequence ID" value="SFN83702.1"/>
    <property type="molecule type" value="Genomic_DNA"/>
</dbReference>
<dbReference type="GO" id="GO:0009231">
    <property type="term" value="P:riboflavin biosynthetic process"/>
    <property type="evidence" value="ECO:0007669"/>
    <property type="project" value="InterPro"/>
</dbReference>
<gene>
    <name evidence="2" type="ORF">SAMN05216219_2298</name>
</gene>
<dbReference type="Pfam" id="PF01872">
    <property type="entry name" value="RibD_C"/>
    <property type="match status" value="1"/>
</dbReference>
<sequence>MTDTPATPRLTTSAFLAMSLDGFIARPDGGLDWLLEAGADLGDTGYDDFFAAVDSMIIGRNTYDIVAAFDTYPYAGKRVLVLSSSLESVDWPDATVHRSLDDALRTLARENREHVYVDGGTVVQQFLRAGLLDNLTVSIAPVLIGFGIPLFGPLDADISLELTGTRELRAGFTQASYRARPAN</sequence>
<evidence type="ECO:0000313" key="3">
    <source>
        <dbReference type="Proteomes" id="UP000198867"/>
    </source>
</evidence>
<dbReference type="AlphaFoldDB" id="A0A1I5CAA5"/>